<comment type="pathway">
    <text evidence="2">Glycolipid biosynthesis; glycosylphosphatidylinositol-anchor biosynthesis.</text>
</comment>
<feature type="transmembrane region" description="Helical" evidence="9">
    <location>
        <begin position="85"/>
        <end position="112"/>
    </location>
</feature>
<evidence type="ECO:0000256" key="6">
    <source>
        <dbReference type="ARBA" id="ARBA00022824"/>
    </source>
</evidence>
<evidence type="ECO:0000256" key="9">
    <source>
        <dbReference type="SAM" id="Phobius"/>
    </source>
</evidence>
<dbReference type="AlphaFoldDB" id="A0A8B6E4L2"/>
<feature type="transmembrane region" description="Helical" evidence="9">
    <location>
        <begin position="157"/>
        <end position="178"/>
    </location>
</feature>
<evidence type="ECO:0000256" key="5">
    <source>
        <dbReference type="ARBA" id="ARBA00022692"/>
    </source>
</evidence>
<comment type="caution">
    <text evidence="10">The sequence shown here is derived from an EMBL/GenBank/DDBJ whole genome shotgun (WGS) entry which is preliminary data.</text>
</comment>
<sequence>MSSYPLIFCTVSGIIIRLALFRTSLPDWISLQPEVSTPLTSWERAMEGIALKEYMISPYAGDLFHETPLVLRILGFMTSFSDNTILLMFVGLDALCLILMVKIANLYGGYLLKKQAKEVKRYATDCDTLIIKTEDLRIIQFYVIVAFSLNPYSIAACLAKSTAVFNNLSILFIFYFMLKENEYLCYLFIAMSAYLSIYPITVCVPAAIFFMQSSKFRKNKISDTEMSYTDSPALFSYCRTVGLCVVMVAALIGFSAFLEGSWSFISSTYGFILMVPDLTPNMGVFWYFFTEMFEHFRMFFICVFQINVVIYTVPLSVKLKEHPVFLMYILVSLICIFKSYPSYSDVGLMLSLLPLWRYAFEYMRNSFVVACMYICTTVFGPILYHLWIYAGSANANFYFATSLAFSTAQIFLITDLLYAYLRREFDLENGFKHLIREDGTKKQVILD</sequence>
<keyword evidence="6" id="KW-0256">Endoplasmic reticulum</keyword>
<dbReference type="GO" id="GO:0042765">
    <property type="term" value="C:GPI-anchor transamidase complex"/>
    <property type="evidence" value="ECO:0007669"/>
    <property type="project" value="InterPro"/>
</dbReference>
<name>A0A8B6E4L2_MYTGA</name>
<feature type="transmembrane region" description="Helical" evidence="9">
    <location>
        <begin position="396"/>
        <end position="421"/>
    </location>
</feature>
<dbReference type="Pfam" id="PF06728">
    <property type="entry name" value="PIG-U"/>
    <property type="match status" value="1"/>
</dbReference>
<feature type="transmembrane region" description="Helical" evidence="9">
    <location>
        <begin position="296"/>
        <end position="313"/>
    </location>
</feature>
<comment type="similarity">
    <text evidence="3">Belongs to the PIGU family.</text>
</comment>
<keyword evidence="4" id="KW-0337">GPI-anchor biosynthesis</keyword>
<gene>
    <name evidence="10" type="ORF">MGAL_10B073773</name>
</gene>
<feature type="transmembrane region" description="Helical" evidence="9">
    <location>
        <begin position="232"/>
        <end position="257"/>
    </location>
</feature>
<dbReference type="PANTHER" id="PTHR13121:SF0">
    <property type="entry name" value="PHOSPHATIDYLINOSITOL GLYCAN ANCHOR BIOSYNTHESIS CLASS U PROTEIN"/>
    <property type="match status" value="1"/>
</dbReference>
<dbReference type="UniPathway" id="UPA00196"/>
<dbReference type="GO" id="GO:0006506">
    <property type="term" value="P:GPI anchor biosynthetic process"/>
    <property type="evidence" value="ECO:0007669"/>
    <property type="project" value="UniProtKB-UniPathway"/>
</dbReference>
<dbReference type="PANTHER" id="PTHR13121">
    <property type="entry name" value="GPI TRANSAMIDASE COMPONENT PIG-U"/>
    <property type="match status" value="1"/>
</dbReference>
<protein>
    <submittedName>
        <fullName evidence="10">Phosphatidylinositol glycan, class U</fullName>
    </submittedName>
</protein>
<evidence type="ECO:0000256" key="1">
    <source>
        <dbReference type="ARBA" id="ARBA00004477"/>
    </source>
</evidence>
<evidence type="ECO:0000256" key="8">
    <source>
        <dbReference type="ARBA" id="ARBA00023136"/>
    </source>
</evidence>
<reference evidence="10" key="1">
    <citation type="submission" date="2018-11" db="EMBL/GenBank/DDBJ databases">
        <authorList>
            <person name="Alioto T."/>
            <person name="Alioto T."/>
        </authorList>
    </citation>
    <scope>NUCLEOTIDE SEQUENCE</scope>
</reference>
<feature type="transmembrane region" description="Helical" evidence="9">
    <location>
        <begin position="184"/>
        <end position="211"/>
    </location>
</feature>
<feature type="transmembrane region" description="Helical" evidence="9">
    <location>
        <begin position="325"/>
        <end position="355"/>
    </location>
</feature>
<keyword evidence="8 9" id="KW-0472">Membrane</keyword>
<organism evidence="10 11">
    <name type="scientific">Mytilus galloprovincialis</name>
    <name type="common">Mediterranean mussel</name>
    <dbReference type="NCBI Taxonomy" id="29158"/>
    <lineage>
        <taxon>Eukaryota</taxon>
        <taxon>Metazoa</taxon>
        <taxon>Spiralia</taxon>
        <taxon>Lophotrochozoa</taxon>
        <taxon>Mollusca</taxon>
        <taxon>Bivalvia</taxon>
        <taxon>Autobranchia</taxon>
        <taxon>Pteriomorphia</taxon>
        <taxon>Mytilida</taxon>
        <taxon>Mytiloidea</taxon>
        <taxon>Mytilidae</taxon>
        <taxon>Mytilinae</taxon>
        <taxon>Mytilus</taxon>
    </lineage>
</organism>
<feature type="transmembrane region" description="Helical" evidence="9">
    <location>
        <begin position="367"/>
        <end position="390"/>
    </location>
</feature>
<evidence type="ECO:0000256" key="7">
    <source>
        <dbReference type="ARBA" id="ARBA00022989"/>
    </source>
</evidence>
<evidence type="ECO:0000256" key="3">
    <source>
        <dbReference type="ARBA" id="ARBA00010026"/>
    </source>
</evidence>
<feature type="transmembrane region" description="Helical" evidence="9">
    <location>
        <begin position="269"/>
        <end position="289"/>
    </location>
</feature>
<dbReference type="GO" id="GO:0016255">
    <property type="term" value="P:attachment of GPI anchor to protein"/>
    <property type="evidence" value="ECO:0007669"/>
    <property type="project" value="InterPro"/>
</dbReference>
<keyword evidence="5 9" id="KW-0812">Transmembrane</keyword>
<accession>A0A8B6E4L2</accession>
<proteinExistence type="inferred from homology"/>
<evidence type="ECO:0000313" key="10">
    <source>
        <dbReference type="EMBL" id="VDI28523.1"/>
    </source>
</evidence>
<dbReference type="EMBL" id="UYJE01004507">
    <property type="protein sequence ID" value="VDI28523.1"/>
    <property type="molecule type" value="Genomic_DNA"/>
</dbReference>
<comment type="subcellular location">
    <subcellularLocation>
        <location evidence="1">Endoplasmic reticulum membrane</location>
        <topology evidence="1">Multi-pass membrane protein</topology>
    </subcellularLocation>
</comment>
<dbReference type="InterPro" id="IPR009600">
    <property type="entry name" value="PIG-U"/>
</dbReference>
<evidence type="ECO:0000256" key="2">
    <source>
        <dbReference type="ARBA" id="ARBA00004687"/>
    </source>
</evidence>
<dbReference type="OrthoDB" id="549017at2759"/>
<evidence type="ECO:0000256" key="4">
    <source>
        <dbReference type="ARBA" id="ARBA00022502"/>
    </source>
</evidence>
<evidence type="ECO:0000313" key="11">
    <source>
        <dbReference type="Proteomes" id="UP000596742"/>
    </source>
</evidence>
<dbReference type="Proteomes" id="UP000596742">
    <property type="component" value="Unassembled WGS sequence"/>
</dbReference>
<keyword evidence="11" id="KW-1185">Reference proteome</keyword>
<keyword evidence="7 9" id="KW-1133">Transmembrane helix</keyword>